<dbReference type="OrthoDB" id="6672322at2759"/>
<keyword evidence="3" id="KW-1015">Disulfide bond</keyword>
<comment type="caution">
    <text evidence="5">The sequence shown here is derived from an EMBL/GenBank/DDBJ whole genome shotgun (WGS) entry which is preliminary data.</text>
</comment>
<keyword evidence="4" id="KW-0732">Signal</keyword>
<evidence type="ECO:0000313" key="6">
    <source>
        <dbReference type="Proteomes" id="UP000466442"/>
    </source>
</evidence>
<proteinExistence type="predicted"/>
<evidence type="ECO:0000313" key="5">
    <source>
        <dbReference type="EMBL" id="KAF6201132.1"/>
    </source>
</evidence>
<feature type="chain" id="PRO_5035831775" evidence="4">
    <location>
        <begin position="23"/>
        <end position="100"/>
    </location>
</feature>
<sequence length="100" mass="10515">MKFIVFAFFALVAICLVQSGYAQCLASGASCTYDGTFGNCCSGMCNQGQNDPSGTCSSANIEGDVFVFLNAEVPDDLKLQFACFDAGFLAGALVQVQEKL</sequence>
<name>A0A8S9WWM0_APOLU</name>
<dbReference type="PROSITE" id="PS51257">
    <property type="entry name" value="PROKAR_LIPOPROTEIN"/>
    <property type="match status" value="1"/>
</dbReference>
<dbReference type="AlphaFoldDB" id="A0A8S9WWM0"/>
<keyword evidence="6" id="KW-1185">Reference proteome</keyword>
<protein>
    <submittedName>
        <fullName evidence="5">Uncharacterized protein</fullName>
    </submittedName>
</protein>
<dbReference type="InterPro" id="IPR024206">
    <property type="entry name" value="Gurmarin/antimicrobial_peptd"/>
</dbReference>
<keyword evidence="1" id="KW-0929">Antimicrobial</keyword>
<evidence type="ECO:0000256" key="1">
    <source>
        <dbReference type="ARBA" id="ARBA00022529"/>
    </source>
</evidence>
<accession>A0A8S9WWM0</accession>
<dbReference type="InterPro" id="IPR009101">
    <property type="entry name" value="Gurmarin/antifun_pep"/>
</dbReference>
<dbReference type="EMBL" id="WIXP02000013">
    <property type="protein sequence ID" value="KAF6201132.1"/>
    <property type="molecule type" value="Genomic_DNA"/>
</dbReference>
<organism evidence="5 6">
    <name type="scientific">Apolygus lucorum</name>
    <name type="common">Small green plant bug</name>
    <name type="synonym">Lygocoris lucorum</name>
    <dbReference type="NCBI Taxonomy" id="248454"/>
    <lineage>
        <taxon>Eukaryota</taxon>
        <taxon>Metazoa</taxon>
        <taxon>Ecdysozoa</taxon>
        <taxon>Arthropoda</taxon>
        <taxon>Hexapoda</taxon>
        <taxon>Insecta</taxon>
        <taxon>Pterygota</taxon>
        <taxon>Neoptera</taxon>
        <taxon>Paraneoptera</taxon>
        <taxon>Hemiptera</taxon>
        <taxon>Heteroptera</taxon>
        <taxon>Panheteroptera</taxon>
        <taxon>Cimicomorpha</taxon>
        <taxon>Miridae</taxon>
        <taxon>Mirini</taxon>
        <taxon>Apolygus</taxon>
    </lineage>
</organism>
<reference evidence="5" key="1">
    <citation type="journal article" date="2021" name="Mol. Ecol. Resour.">
        <title>Apolygus lucorum genome provides insights into omnivorousness and mesophyll feeding.</title>
        <authorList>
            <person name="Liu Y."/>
            <person name="Liu H."/>
            <person name="Wang H."/>
            <person name="Huang T."/>
            <person name="Liu B."/>
            <person name="Yang B."/>
            <person name="Yin L."/>
            <person name="Li B."/>
            <person name="Zhang Y."/>
            <person name="Zhang S."/>
            <person name="Jiang F."/>
            <person name="Zhang X."/>
            <person name="Ren Y."/>
            <person name="Wang B."/>
            <person name="Wang S."/>
            <person name="Lu Y."/>
            <person name="Wu K."/>
            <person name="Fan W."/>
            <person name="Wang G."/>
        </authorList>
    </citation>
    <scope>NUCLEOTIDE SEQUENCE</scope>
    <source>
        <strain evidence="5">12Hb</strain>
    </source>
</reference>
<feature type="signal peptide" evidence="4">
    <location>
        <begin position="1"/>
        <end position="22"/>
    </location>
</feature>
<evidence type="ECO:0000256" key="3">
    <source>
        <dbReference type="ARBA" id="ARBA00023157"/>
    </source>
</evidence>
<dbReference type="Proteomes" id="UP000466442">
    <property type="component" value="Unassembled WGS sequence"/>
</dbReference>
<keyword evidence="2" id="KW-0960">Knottin</keyword>
<dbReference type="SUPFAM" id="SSF57048">
    <property type="entry name" value="Gurmarin-like"/>
    <property type="match status" value="1"/>
</dbReference>
<evidence type="ECO:0000256" key="2">
    <source>
        <dbReference type="ARBA" id="ARBA00022854"/>
    </source>
</evidence>
<evidence type="ECO:0000256" key="4">
    <source>
        <dbReference type="SAM" id="SignalP"/>
    </source>
</evidence>
<gene>
    <name evidence="5" type="ORF">GE061_005579</name>
</gene>
<dbReference type="Pfam" id="PF11410">
    <property type="entry name" value="Antifungal_pept"/>
    <property type="match status" value="1"/>
</dbReference>